<organism evidence="2">
    <name type="scientific">Oryza punctata</name>
    <name type="common">Red rice</name>
    <dbReference type="NCBI Taxonomy" id="4537"/>
    <lineage>
        <taxon>Eukaryota</taxon>
        <taxon>Viridiplantae</taxon>
        <taxon>Streptophyta</taxon>
        <taxon>Embryophyta</taxon>
        <taxon>Tracheophyta</taxon>
        <taxon>Spermatophyta</taxon>
        <taxon>Magnoliopsida</taxon>
        <taxon>Liliopsida</taxon>
        <taxon>Poales</taxon>
        <taxon>Poaceae</taxon>
        <taxon>BOP clade</taxon>
        <taxon>Oryzoideae</taxon>
        <taxon>Oryzeae</taxon>
        <taxon>Oryzinae</taxon>
        <taxon>Oryza</taxon>
    </lineage>
</organism>
<dbReference type="EnsemblPlants" id="OPUNC06G09920.1">
    <property type="protein sequence ID" value="OPUNC06G09920.1"/>
    <property type="gene ID" value="OPUNC06G09920"/>
</dbReference>
<dbReference type="Gramene" id="OPUNC06G09920.1">
    <property type="protein sequence ID" value="OPUNC06G09920.1"/>
    <property type="gene ID" value="OPUNC06G09920"/>
</dbReference>
<feature type="compositionally biased region" description="Basic and acidic residues" evidence="1">
    <location>
        <begin position="1"/>
        <end position="13"/>
    </location>
</feature>
<dbReference type="Proteomes" id="UP000026962">
    <property type="component" value="Chromosome 6"/>
</dbReference>
<reference evidence="2" key="2">
    <citation type="submission" date="2018-05" db="EMBL/GenBank/DDBJ databases">
        <title>OpunRS2 (Oryza punctata Reference Sequence Version 2).</title>
        <authorList>
            <person name="Zhang J."/>
            <person name="Kudrna D."/>
            <person name="Lee S."/>
            <person name="Talag J."/>
            <person name="Welchert J."/>
            <person name="Wing R.A."/>
        </authorList>
    </citation>
    <scope>NUCLEOTIDE SEQUENCE [LARGE SCALE GENOMIC DNA]</scope>
</reference>
<keyword evidence="3" id="KW-1185">Reference proteome</keyword>
<name>A0A0E0LAA4_ORYPU</name>
<evidence type="ECO:0000313" key="2">
    <source>
        <dbReference type="EnsemblPlants" id="OPUNC06G09920.1"/>
    </source>
</evidence>
<evidence type="ECO:0000313" key="3">
    <source>
        <dbReference type="Proteomes" id="UP000026962"/>
    </source>
</evidence>
<protein>
    <submittedName>
        <fullName evidence="2">Uncharacterized protein</fullName>
    </submittedName>
</protein>
<accession>A0A0E0LAA4</accession>
<evidence type="ECO:0000256" key="1">
    <source>
        <dbReference type="SAM" id="MobiDB-lite"/>
    </source>
</evidence>
<dbReference type="HOGENOM" id="CLU_1638116_0_0_1"/>
<feature type="region of interest" description="Disordered" evidence="1">
    <location>
        <begin position="1"/>
        <end position="21"/>
    </location>
</feature>
<proteinExistence type="predicted"/>
<dbReference type="AlphaFoldDB" id="A0A0E0LAA4"/>
<sequence>MMSFHHREHDSHRRGGGWEGAEGGEDVAGFIGLAARPRSLATRELSPSQIHPELVVPSGGNDRSSAMIGCDIDRSSAVVGCEAGVVAAPQPRWLDLATPPATAALPSAVIAWASPLAATAQPGAIAAWATPPDASLTPAMICLPTVGGKRKGKGKRGERIGR</sequence>
<reference evidence="2" key="1">
    <citation type="submission" date="2015-04" db="UniProtKB">
        <authorList>
            <consortium name="EnsemblPlants"/>
        </authorList>
    </citation>
    <scope>IDENTIFICATION</scope>
</reference>